<dbReference type="PANTHER" id="PTHR30347:SF1">
    <property type="entry name" value="MECHANOSENSITIVE CHANNEL MSCK"/>
    <property type="match status" value="1"/>
</dbReference>
<evidence type="ECO:0000313" key="12">
    <source>
        <dbReference type="Proteomes" id="UP000190135"/>
    </source>
</evidence>
<keyword evidence="6 7" id="KW-0472">Membrane</keyword>
<evidence type="ECO:0000259" key="8">
    <source>
        <dbReference type="Pfam" id="PF00924"/>
    </source>
</evidence>
<evidence type="ECO:0000256" key="1">
    <source>
        <dbReference type="ARBA" id="ARBA00004651"/>
    </source>
</evidence>
<protein>
    <submittedName>
        <fullName evidence="11">Mechanosensitive ion channel</fullName>
    </submittedName>
</protein>
<reference evidence="12" key="1">
    <citation type="submission" date="2017-02" db="EMBL/GenBank/DDBJ databases">
        <authorList>
            <person name="Varghese N."/>
            <person name="Submissions S."/>
        </authorList>
    </citation>
    <scope>NUCLEOTIDE SEQUENCE [LARGE SCALE GENOMIC DNA]</scope>
    <source>
        <strain evidence="12">USBA 369</strain>
    </source>
</reference>
<dbReference type="InterPro" id="IPR052702">
    <property type="entry name" value="MscS-like_channel"/>
</dbReference>
<dbReference type="STRING" id="1365950.SAMN05428963_11627"/>
<dbReference type="Proteomes" id="UP000190135">
    <property type="component" value="Unassembled WGS sequence"/>
</dbReference>
<dbReference type="GO" id="GO:0008381">
    <property type="term" value="F:mechanosensitive monoatomic ion channel activity"/>
    <property type="evidence" value="ECO:0007669"/>
    <property type="project" value="UniProtKB-ARBA"/>
</dbReference>
<gene>
    <name evidence="11" type="ORF">SAMN05428963_11627</name>
</gene>
<dbReference type="Pfam" id="PF21088">
    <property type="entry name" value="MS_channel_1st"/>
    <property type="match status" value="1"/>
</dbReference>
<keyword evidence="5 7" id="KW-1133">Transmembrane helix</keyword>
<evidence type="ECO:0000256" key="7">
    <source>
        <dbReference type="SAM" id="Phobius"/>
    </source>
</evidence>
<evidence type="ECO:0000256" key="4">
    <source>
        <dbReference type="ARBA" id="ARBA00022692"/>
    </source>
</evidence>
<dbReference type="Pfam" id="PF21082">
    <property type="entry name" value="MS_channel_3rd"/>
    <property type="match status" value="1"/>
</dbReference>
<dbReference type="InterPro" id="IPR006685">
    <property type="entry name" value="MscS_channel_2nd"/>
</dbReference>
<dbReference type="OrthoDB" id="9799209at2"/>
<dbReference type="Gene3D" id="1.10.287.1260">
    <property type="match status" value="1"/>
</dbReference>
<feature type="transmembrane region" description="Helical" evidence="7">
    <location>
        <begin position="247"/>
        <end position="270"/>
    </location>
</feature>
<evidence type="ECO:0000256" key="2">
    <source>
        <dbReference type="ARBA" id="ARBA00008017"/>
    </source>
</evidence>
<comment type="subcellular location">
    <subcellularLocation>
        <location evidence="1">Cell membrane</location>
        <topology evidence="1">Multi-pass membrane protein</topology>
    </subcellularLocation>
</comment>
<feature type="transmembrane region" description="Helical" evidence="7">
    <location>
        <begin position="29"/>
        <end position="47"/>
    </location>
</feature>
<feature type="domain" description="Mechanosensitive ion channel transmembrane helices 2/3" evidence="10">
    <location>
        <begin position="215"/>
        <end position="256"/>
    </location>
</feature>
<proteinExistence type="inferred from homology"/>
<dbReference type="Gene3D" id="3.30.70.100">
    <property type="match status" value="1"/>
</dbReference>
<feature type="domain" description="Mechanosensitive ion channel MscS C-terminal" evidence="9">
    <location>
        <begin position="332"/>
        <end position="415"/>
    </location>
</feature>
<dbReference type="SUPFAM" id="SSF50182">
    <property type="entry name" value="Sm-like ribonucleoproteins"/>
    <property type="match status" value="1"/>
</dbReference>
<feature type="transmembrane region" description="Helical" evidence="7">
    <location>
        <begin position="129"/>
        <end position="149"/>
    </location>
</feature>
<keyword evidence="4 7" id="KW-0812">Transmembrane</keyword>
<feature type="transmembrane region" description="Helical" evidence="7">
    <location>
        <begin position="169"/>
        <end position="195"/>
    </location>
</feature>
<evidence type="ECO:0000256" key="5">
    <source>
        <dbReference type="ARBA" id="ARBA00022989"/>
    </source>
</evidence>
<dbReference type="RefSeq" id="WP_078709832.1">
    <property type="nucleotide sequence ID" value="NZ_FUXL01000016.1"/>
</dbReference>
<evidence type="ECO:0000259" key="9">
    <source>
        <dbReference type="Pfam" id="PF21082"/>
    </source>
</evidence>
<dbReference type="InterPro" id="IPR011014">
    <property type="entry name" value="MscS_channel_TM-2"/>
</dbReference>
<dbReference type="AlphaFoldDB" id="A0A1T4SZ94"/>
<dbReference type="SUPFAM" id="SSF82861">
    <property type="entry name" value="Mechanosensitive channel protein MscS (YggB), transmembrane region"/>
    <property type="match status" value="1"/>
</dbReference>
<dbReference type="GO" id="GO:0005886">
    <property type="term" value="C:plasma membrane"/>
    <property type="evidence" value="ECO:0007669"/>
    <property type="project" value="UniProtKB-SubCell"/>
</dbReference>
<dbReference type="SUPFAM" id="SSF82689">
    <property type="entry name" value="Mechanosensitive channel protein MscS (YggB), C-terminal domain"/>
    <property type="match status" value="1"/>
</dbReference>
<accession>A0A1T4SZ94</accession>
<dbReference type="InterPro" id="IPR023408">
    <property type="entry name" value="MscS_beta-dom_sf"/>
</dbReference>
<feature type="transmembrane region" description="Helical" evidence="7">
    <location>
        <begin position="80"/>
        <end position="98"/>
    </location>
</feature>
<dbReference type="Pfam" id="PF00924">
    <property type="entry name" value="MS_channel_2nd"/>
    <property type="match status" value="1"/>
</dbReference>
<dbReference type="InterPro" id="IPR049142">
    <property type="entry name" value="MS_channel_1st"/>
</dbReference>
<name>A0A1T4SZ94_9HYPH</name>
<dbReference type="InterPro" id="IPR010920">
    <property type="entry name" value="LSM_dom_sf"/>
</dbReference>
<dbReference type="Gene3D" id="2.30.30.60">
    <property type="match status" value="1"/>
</dbReference>
<feature type="domain" description="Mechanosensitive ion channel MscS" evidence="8">
    <location>
        <begin position="258"/>
        <end position="323"/>
    </location>
</feature>
<dbReference type="PANTHER" id="PTHR30347">
    <property type="entry name" value="POTASSIUM CHANNEL RELATED"/>
    <property type="match status" value="1"/>
</dbReference>
<evidence type="ECO:0000313" key="11">
    <source>
        <dbReference type="EMBL" id="SKA33479.1"/>
    </source>
</evidence>
<keyword evidence="3" id="KW-1003">Cell membrane</keyword>
<evidence type="ECO:0000256" key="6">
    <source>
        <dbReference type="ARBA" id="ARBA00023136"/>
    </source>
</evidence>
<evidence type="ECO:0000256" key="3">
    <source>
        <dbReference type="ARBA" id="ARBA00022475"/>
    </source>
</evidence>
<feature type="transmembrane region" description="Helical" evidence="7">
    <location>
        <begin position="104"/>
        <end position="122"/>
    </location>
</feature>
<dbReference type="InterPro" id="IPR011066">
    <property type="entry name" value="MscS_channel_C_sf"/>
</dbReference>
<dbReference type="EMBL" id="FUXL01000016">
    <property type="protein sequence ID" value="SKA33479.1"/>
    <property type="molecule type" value="Genomic_DNA"/>
</dbReference>
<comment type="similarity">
    <text evidence="2">Belongs to the MscS (TC 1.A.23) family.</text>
</comment>
<evidence type="ECO:0000259" key="10">
    <source>
        <dbReference type="Pfam" id="PF21088"/>
    </source>
</evidence>
<feature type="transmembrane region" description="Helical" evidence="7">
    <location>
        <begin position="216"/>
        <end position="235"/>
    </location>
</feature>
<sequence length="450" mass="48987">MDEADVSRLGRSIERQAENALDLVGEPGSLIQIAIIVGAFLLAWLLARVTHSALEEQARRIKGAPGILRIVVAFMRRLRTVYFVVLLWAATLAEAALGMAPQRFVSIALSLSLAYLVISVASRIVRNRVVARMITAVAWIIAALSILDLTTPVANALDLAAINIGAARISALLVLKLIAVIAFALWLANVVGRFLDRRVQGYEELTPTLRVLIGKLLKIGLIVVALAAALAGVGVDLTALTVLSGAIGLGLGFGLQKVVSNFISGIIILLDRSIKPGDTITVGETYGWIRELRARFVSVVTRDGKEYLIPNEDFITNQVVNWSFTDELVRIDVKFGVSYNSNPHDVIRVAKEAAKKPERVVSHKEPVCWMTDFGDSSLDFVLRFWIKDPPAGIANVRGQVLLALWDAFKENGIDIPFPHREVIFKTPLKVDRAEAANLATGEAMSPPLPD</sequence>
<keyword evidence="12" id="KW-1185">Reference proteome</keyword>
<organism evidence="11 12">
    <name type="scientific">Consotaella salsifontis</name>
    <dbReference type="NCBI Taxonomy" id="1365950"/>
    <lineage>
        <taxon>Bacteria</taxon>
        <taxon>Pseudomonadati</taxon>
        <taxon>Pseudomonadota</taxon>
        <taxon>Alphaproteobacteria</taxon>
        <taxon>Hyphomicrobiales</taxon>
        <taxon>Aurantimonadaceae</taxon>
        <taxon>Consotaella</taxon>
    </lineage>
</organism>
<dbReference type="InterPro" id="IPR049278">
    <property type="entry name" value="MS_channel_C"/>
</dbReference>